<evidence type="ECO:0000313" key="3">
    <source>
        <dbReference type="Proteomes" id="UP000322667"/>
    </source>
</evidence>
<dbReference type="EMBL" id="CM017624">
    <property type="protein sequence ID" value="TYH84307.1"/>
    <property type="molecule type" value="Genomic_DNA"/>
</dbReference>
<keyword evidence="1" id="KW-0472">Membrane</keyword>
<sequence>MDYIVNQMLQRAELFITVSSQAIIVFGLPFKDYQTCFLVTIYYYDELLLLLECMVYPWLNSLVYLCCLQFFFSFYSI</sequence>
<accession>A0A5D2LZ44</accession>
<keyword evidence="3" id="KW-1185">Reference proteome</keyword>
<gene>
    <name evidence="2" type="ORF">ES332_D02G188900v1</name>
</gene>
<proteinExistence type="predicted"/>
<name>A0A5D2LZ44_GOSTO</name>
<dbReference type="AlphaFoldDB" id="A0A5D2LZ44"/>
<reference evidence="2 3" key="1">
    <citation type="submission" date="2019-07" db="EMBL/GenBank/DDBJ databases">
        <title>WGS assembly of Gossypium tomentosum.</title>
        <authorList>
            <person name="Chen Z.J."/>
            <person name="Sreedasyam A."/>
            <person name="Ando A."/>
            <person name="Song Q."/>
            <person name="De L."/>
            <person name="Hulse-Kemp A."/>
            <person name="Ding M."/>
            <person name="Ye W."/>
            <person name="Kirkbride R."/>
            <person name="Jenkins J."/>
            <person name="Plott C."/>
            <person name="Lovell J."/>
            <person name="Lin Y.-M."/>
            <person name="Vaughn R."/>
            <person name="Liu B."/>
            <person name="Li W."/>
            <person name="Simpson S."/>
            <person name="Scheffler B."/>
            <person name="Saski C."/>
            <person name="Grover C."/>
            <person name="Hu G."/>
            <person name="Conover J."/>
            <person name="Carlson J."/>
            <person name="Shu S."/>
            <person name="Boston L."/>
            <person name="Williams M."/>
            <person name="Peterson D."/>
            <person name="Mcgee K."/>
            <person name="Jones D."/>
            <person name="Wendel J."/>
            <person name="Stelly D."/>
            <person name="Grimwood J."/>
            <person name="Schmutz J."/>
        </authorList>
    </citation>
    <scope>NUCLEOTIDE SEQUENCE [LARGE SCALE GENOMIC DNA]</scope>
    <source>
        <strain evidence="2">7179.01</strain>
    </source>
</reference>
<keyword evidence="1" id="KW-0812">Transmembrane</keyword>
<feature type="transmembrane region" description="Helical" evidence="1">
    <location>
        <begin position="55"/>
        <end position="75"/>
    </location>
</feature>
<evidence type="ECO:0000313" key="2">
    <source>
        <dbReference type="EMBL" id="TYH84307.1"/>
    </source>
</evidence>
<keyword evidence="1" id="KW-1133">Transmembrane helix</keyword>
<organism evidence="2 3">
    <name type="scientific">Gossypium tomentosum</name>
    <name type="common">Hawaiian cotton</name>
    <name type="synonym">Gossypium sandvicense</name>
    <dbReference type="NCBI Taxonomy" id="34277"/>
    <lineage>
        <taxon>Eukaryota</taxon>
        <taxon>Viridiplantae</taxon>
        <taxon>Streptophyta</taxon>
        <taxon>Embryophyta</taxon>
        <taxon>Tracheophyta</taxon>
        <taxon>Spermatophyta</taxon>
        <taxon>Magnoliopsida</taxon>
        <taxon>eudicotyledons</taxon>
        <taxon>Gunneridae</taxon>
        <taxon>Pentapetalae</taxon>
        <taxon>rosids</taxon>
        <taxon>malvids</taxon>
        <taxon>Malvales</taxon>
        <taxon>Malvaceae</taxon>
        <taxon>Malvoideae</taxon>
        <taxon>Gossypium</taxon>
    </lineage>
</organism>
<dbReference type="Proteomes" id="UP000322667">
    <property type="component" value="Chromosome D02"/>
</dbReference>
<dbReference type="EMBL" id="CM017624">
    <property type="protein sequence ID" value="TYH84308.1"/>
    <property type="molecule type" value="Genomic_DNA"/>
</dbReference>
<feature type="transmembrane region" description="Helical" evidence="1">
    <location>
        <begin position="12"/>
        <end position="30"/>
    </location>
</feature>
<protein>
    <submittedName>
        <fullName evidence="2">Uncharacterized protein</fullName>
    </submittedName>
</protein>
<evidence type="ECO:0000256" key="1">
    <source>
        <dbReference type="SAM" id="Phobius"/>
    </source>
</evidence>